<dbReference type="GO" id="GO:0009244">
    <property type="term" value="P:lipopolysaccharide core region biosynthetic process"/>
    <property type="evidence" value="ECO:0007669"/>
    <property type="project" value="TreeGrafter"/>
</dbReference>
<dbReference type="NCBIfam" id="TIGR01444">
    <property type="entry name" value="fkbM_fam"/>
    <property type="match status" value="1"/>
</dbReference>
<dbReference type="InterPro" id="IPR006342">
    <property type="entry name" value="FkbM_mtfrase"/>
</dbReference>
<dbReference type="AlphaFoldDB" id="A0A5E6MBK2"/>
<keyword evidence="2" id="KW-0808">Transferase</keyword>
<dbReference type="Gene3D" id="3.40.50.2000">
    <property type="entry name" value="Glycogen Phosphorylase B"/>
    <property type="match status" value="1"/>
</dbReference>
<evidence type="ECO:0000256" key="2">
    <source>
        <dbReference type="ARBA" id="ARBA00022679"/>
    </source>
</evidence>
<dbReference type="EMBL" id="CABFVA020000070">
    <property type="protein sequence ID" value="VVM06579.1"/>
    <property type="molecule type" value="Genomic_DNA"/>
</dbReference>
<name>A0A5E6MBK2_9BACT</name>
<keyword evidence="1" id="KW-0328">Glycosyltransferase</keyword>
<evidence type="ECO:0000313" key="5">
    <source>
        <dbReference type="EMBL" id="VVM06579.1"/>
    </source>
</evidence>
<dbReference type="PANTHER" id="PTHR30160:SF1">
    <property type="entry name" value="LIPOPOLYSACCHARIDE 1,2-N-ACETYLGLUCOSAMINETRANSFERASE-RELATED"/>
    <property type="match status" value="1"/>
</dbReference>
<evidence type="ECO:0000256" key="1">
    <source>
        <dbReference type="ARBA" id="ARBA00022676"/>
    </source>
</evidence>
<gene>
    <name evidence="5" type="ORF">MAMT_01291</name>
</gene>
<feature type="coiled-coil region" evidence="3">
    <location>
        <begin position="232"/>
        <end position="259"/>
    </location>
</feature>
<protein>
    <recommendedName>
        <fullName evidence="4">Methyltransferase FkbM domain-containing protein</fullName>
    </recommendedName>
</protein>
<dbReference type="PANTHER" id="PTHR30160">
    <property type="entry name" value="TETRAACYLDISACCHARIDE 4'-KINASE-RELATED"/>
    <property type="match status" value="1"/>
</dbReference>
<dbReference type="GO" id="GO:0005829">
    <property type="term" value="C:cytosol"/>
    <property type="evidence" value="ECO:0007669"/>
    <property type="project" value="TreeGrafter"/>
</dbReference>
<dbReference type="OrthoDB" id="176724at2"/>
<evidence type="ECO:0000313" key="6">
    <source>
        <dbReference type="Proteomes" id="UP000334923"/>
    </source>
</evidence>
<evidence type="ECO:0000256" key="3">
    <source>
        <dbReference type="SAM" id="Coils"/>
    </source>
</evidence>
<dbReference type="CDD" id="cd03789">
    <property type="entry name" value="GT9_LPS_heptosyltransferase"/>
    <property type="match status" value="1"/>
</dbReference>
<reference evidence="5 6" key="1">
    <citation type="submission" date="2019-09" db="EMBL/GenBank/DDBJ databases">
        <authorList>
            <person name="Cremers G."/>
        </authorList>
    </citation>
    <scope>NUCLEOTIDE SEQUENCE [LARGE SCALE GENOMIC DNA]</scope>
    <source>
        <strain evidence="5">4A</strain>
    </source>
</reference>
<dbReference type="SUPFAM" id="SSF53335">
    <property type="entry name" value="S-adenosyl-L-methionine-dependent methyltransferases"/>
    <property type="match status" value="1"/>
</dbReference>
<dbReference type="InterPro" id="IPR051199">
    <property type="entry name" value="LPS_LOS_Heptosyltrfase"/>
</dbReference>
<proteinExistence type="predicted"/>
<dbReference type="InterPro" id="IPR002201">
    <property type="entry name" value="Glyco_trans_9"/>
</dbReference>
<dbReference type="RefSeq" id="WP_142660143.1">
    <property type="nucleotide sequence ID" value="NZ_CABFVA020000070.1"/>
</dbReference>
<accession>A0A5E6MBK2</accession>
<dbReference type="Pfam" id="PF05050">
    <property type="entry name" value="Methyltransf_21"/>
    <property type="match status" value="1"/>
</dbReference>
<evidence type="ECO:0000259" key="4">
    <source>
        <dbReference type="Pfam" id="PF05050"/>
    </source>
</evidence>
<dbReference type="Pfam" id="PF01075">
    <property type="entry name" value="Glyco_transf_9"/>
    <property type="match status" value="1"/>
</dbReference>
<keyword evidence="6" id="KW-1185">Reference proteome</keyword>
<dbReference type="Proteomes" id="UP000334923">
    <property type="component" value="Unassembled WGS sequence"/>
</dbReference>
<keyword evidence="3" id="KW-0175">Coiled coil</keyword>
<organism evidence="5 6">
    <name type="scientific">Methylacidimicrobium tartarophylax</name>
    <dbReference type="NCBI Taxonomy" id="1041768"/>
    <lineage>
        <taxon>Bacteria</taxon>
        <taxon>Pseudomonadati</taxon>
        <taxon>Verrucomicrobiota</taxon>
        <taxon>Methylacidimicrobium</taxon>
    </lineage>
</organism>
<feature type="domain" description="Methyltransferase FkbM" evidence="4">
    <location>
        <begin position="33"/>
        <end position="179"/>
    </location>
</feature>
<sequence>MTETRPIVSYARHYEDIRLLRSLPGVGRGFYVDVGANDPTLDSVTRAFHERGWRGIHVEPLPHQAERLRLARPGDVVLQAALSDAPGEAIFYDVDGRGLSTLNADLAEHWRAKGLAVRKEMVPVTTLPEVLKHCTSQEIHFLKIDAKGSEERILSAYDFQTGPRPWILLVEASDPGSADPAYLAWEPRLLASHYSFACEDPANRYYVANEHLEVLERLRRPLSLLGVVRRGEAEAIARARLLEERARLLEAECARLRSEAHPRPGTFRRLEKSFRLWRREIFGNSAGTPSAVLDPRRSAPLLLGIRITGGVGDSVVVARFLRDMAHWLDGKVCFRIRPSGPRNIGFLFSALPEALLDSEPEEAREAADAELTINQFIFLNPEQVSWEAVGRKSSAFLRWVAEAEERAKEIAKYRERHPFLDGAHANLAALRGIRRENSLHAQCGIPYGGPLFPLALPAEVPAASGLEPGTYLTLHDGWDPHFPIDGPRPTKAYPPERWGELAKKLRERIPGICLVQIGGEASPPIVGVDWDLRGKTTLAESVAILAGARLHVDSESGLVHLASCVGTRCAVLFGPTNIDFFGYPGNINIPPQVCGNCWWSTDSWMSRCPRGLPGSPCMESIDPTRVAEAIATALALPRRARAGHRSSAATEAIDAA</sequence>
<dbReference type="SUPFAM" id="SSF53756">
    <property type="entry name" value="UDP-Glycosyltransferase/glycogen phosphorylase"/>
    <property type="match status" value="1"/>
</dbReference>
<dbReference type="InterPro" id="IPR029063">
    <property type="entry name" value="SAM-dependent_MTases_sf"/>
</dbReference>
<dbReference type="GO" id="GO:0008713">
    <property type="term" value="F:ADP-heptose-lipopolysaccharide heptosyltransferase activity"/>
    <property type="evidence" value="ECO:0007669"/>
    <property type="project" value="TreeGrafter"/>
</dbReference>
<dbReference type="Gene3D" id="3.40.50.150">
    <property type="entry name" value="Vaccinia Virus protein VP39"/>
    <property type="match status" value="1"/>
</dbReference>